<dbReference type="AlphaFoldDB" id="A0A4V1CAF8"/>
<evidence type="ECO:0000313" key="1">
    <source>
        <dbReference type="EMBL" id="QBZ88754.1"/>
    </source>
</evidence>
<evidence type="ECO:0000313" key="2">
    <source>
        <dbReference type="EMBL" id="WGO95080.1"/>
    </source>
</evidence>
<dbReference type="Proteomes" id="UP001227386">
    <property type="component" value="Chromosome"/>
</dbReference>
<dbReference type="EMBL" id="CP123771">
    <property type="protein sequence ID" value="WGO95080.1"/>
    <property type="molecule type" value="Genomic_DNA"/>
</dbReference>
<name>A0A4V1CAF8_9PSED</name>
<sequence length="473" mass="53621">MNTEHVLLAGGRVIPFSDIRSRYSLSIFQTELFYTVCEYMAKQAGARDVAYKVLANLYALKSSRVKDLVSLLYFLKEEGHSCIQIRGYEDAVNLLDEFHHEIMPRVVSLGSNHIPYLARSTTLFIVLKIALHRLFRIFSGRSIGATSIVRGWVEVTDSMYKDRLASSVLLLYPFPYGIARQFRFFRTCKKSGLRVRLAGLPYSWRHLSGLLFHPCDSALRVVEAEVQAYVDYADELLAQGVRTVYTSDEFEVASVALYERLIANGVKVVNTAHGVGLYAPFVAYSEFRGVNFAQADFYRRRCPDLTPVVREGKNTQLALARAEDALDLPPAVVLLDQNFLDFQCLAEDRALKSTYETLETLCARDGLPLFVKIHPNSKDDSASKASGSVRRVRRWEDINGVRPIFVTVNSTAFYDVQGHGPILICDERSFFPEIYFGERLMTYTLDNLELSIEKLVDSANWMAAARLHEQRGR</sequence>
<gene>
    <name evidence="1" type="ORF">EPZ47_08525</name>
    <name evidence="2" type="ORF">QCD61_08345</name>
</gene>
<reference evidence="2 4" key="1">
    <citation type="journal article" date="2012" name="Appl. Soil Ecol.">
        <title>Isolation and characterization of new plant growth-promoting bacterial endophytes.</title>
        <authorList>
            <person name="Rashid S."/>
            <person name="Charles T.C."/>
            <person name="Glick B.R."/>
        </authorList>
    </citation>
    <scope>NUCLEOTIDE SEQUENCE [LARGE SCALE GENOMIC DNA]</scope>
    <source>
        <strain evidence="2 4">YsS1</strain>
    </source>
</reference>
<reference evidence="1 3" key="2">
    <citation type="journal article" date="2019" name="Front. Microbiol.">
        <title>In silico and Genetic Analyses of Cyclic Lipopeptide Synthetic Gene Clusters in Pseudomonas sp. 11K1.</title>
        <authorList>
            <person name="Zhao H."/>
            <person name="Liu Y.P."/>
            <person name="Zhang L.Q."/>
        </authorList>
    </citation>
    <scope>NUCLEOTIDE SEQUENCE [LARGE SCALE GENOMIC DNA]</scope>
    <source>
        <strain evidence="1 3">11K1</strain>
    </source>
</reference>
<dbReference type="OrthoDB" id="9554571at2"/>
<dbReference type="Proteomes" id="UP000296468">
    <property type="component" value="Chromosome"/>
</dbReference>
<reference evidence="1" key="3">
    <citation type="submission" date="2019-01" db="EMBL/GenBank/DDBJ databases">
        <authorList>
            <person name="Zhang L."/>
        </authorList>
    </citation>
    <scope>NUCLEOTIDE SEQUENCE</scope>
    <source>
        <strain evidence="1">11K1</strain>
    </source>
</reference>
<reference evidence="2" key="4">
    <citation type="submission" date="2023-04" db="EMBL/GenBank/DDBJ databases">
        <authorList>
            <person name="Charles T.C."/>
            <person name="Cheng J."/>
            <person name="Lynch M."/>
            <person name="Van Dyk A."/>
        </authorList>
    </citation>
    <scope>NUCLEOTIDE SEQUENCE</scope>
    <source>
        <strain evidence="2">YsS1</strain>
    </source>
</reference>
<organism evidence="1 3">
    <name type="scientific">Pseudomonas viciae</name>
    <dbReference type="NCBI Taxonomy" id="2505979"/>
    <lineage>
        <taxon>Bacteria</taxon>
        <taxon>Pseudomonadati</taxon>
        <taxon>Pseudomonadota</taxon>
        <taxon>Gammaproteobacteria</taxon>
        <taxon>Pseudomonadales</taxon>
        <taxon>Pseudomonadaceae</taxon>
        <taxon>Pseudomonas</taxon>
    </lineage>
</organism>
<protein>
    <submittedName>
        <fullName evidence="1">Uncharacterized protein</fullName>
    </submittedName>
</protein>
<keyword evidence="4" id="KW-1185">Reference proteome</keyword>
<accession>A0A4V1CAF8</accession>
<proteinExistence type="predicted"/>
<evidence type="ECO:0000313" key="3">
    <source>
        <dbReference type="Proteomes" id="UP000296468"/>
    </source>
</evidence>
<evidence type="ECO:0000313" key="4">
    <source>
        <dbReference type="Proteomes" id="UP001227386"/>
    </source>
</evidence>
<dbReference type="KEGG" id="pvk:EPZ47_08525"/>
<dbReference type="RefSeq" id="WP_135844379.1">
    <property type="nucleotide sequence ID" value="NZ_CP035088.1"/>
</dbReference>
<dbReference type="EMBL" id="CP035088">
    <property type="protein sequence ID" value="QBZ88754.1"/>
    <property type="molecule type" value="Genomic_DNA"/>
</dbReference>